<gene>
    <name evidence="2" type="ORF">JYA64_06220</name>
</gene>
<dbReference type="PANTHER" id="PTHR21310">
    <property type="entry name" value="AMINOGLYCOSIDE PHOSPHOTRANSFERASE-RELATED-RELATED"/>
    <property type="match status" value="1"/>
</dbReference>
<dbReference type="Proteomes" id="UP001319060">
    <property type="component" value="Unassembled WGS sequence"/>
</dbReference>
<dbReference type="EMBL" id="JAFHKS010000042">
    <property type="protein sequence ID" value="MBN3544879.1"/>
    <property type="molecule type" value="Genomic_DNA"/>
</dbReference>
<dbReference type="CDD" id="cd05152">
    <property type="entry name" value="MPH2"/>
    <property type="match status" value="1"/>
</dbReference>
<evidence type="ECO:0000259" key="1">
    <source>
        <dbReference type="Pfam" id="PF01636"/>
    </source>
</evidence>
<dbReference type="Gene3D" id="3.90.1200.10">
    <property type="match status" value="1"/>
</dbReference>
<evidence type="ECO:0000313" key="3">
    <source>
        <dbReference type="Proteomes" id="UP001319060"/>
    </source>
</evidence>
<sequence length="300" mass="34054">MSVAKERVLELAKKHGLEVKENSLTFNESGLDFLAVFAEDQEGENWVLRIPRREDVVTGTLKEKKTLDLIAPFISVQVPNWSIFTNELIGYKQLSGIPAGTIDHTARAYIWELDEKNVPDLFNETLARAMVSLHAIARQAMNAKWLTVQNAEEARSSMKEKMDNVKAEFGVSSELWERWQAWVTEDSFWPKQTGLVHGDLHAGHILIDKETARVTGFIDWTEASVTDIANDFVPHYRTFGDEALERLIYHYEKAGGYVWPKMKEHVIELTATYPIAIAEFALKSGLGEYKNMAKQVLGVE</sequence>
<dbReference type="PANTHER" id="PTHR21310:SF15">
    <property type="entry name" value="AMINOGLYCOSIDE PHOSPHOTRANSFERASE DOMAIN-CONTAINING PROTEIN"/>
    <property type="match status" value="1"/>
</dbReference>
<organism evidence="2 3">
    <name type="scientific">Fictibacillus barbaricus</name>
    <dbReference type="NCBI Taxonomy" id="182136"/>
    <lineage>
        <taxon>Bacteria</taxon>
        <taxon>Bacillati</taxon>
        <taxon>Bacillota</taxon>
        <taxon>Bacilli</taxon>
        <taxon>Bacillales</taxon>
        <taxon>Fictibacillaceae</taxon>
        <taxon>Fictibacillus</taxon>
    </lineage>
</organism>
<evidence type="ECO:0000313" key="2">
    <source>
        <dbReference type="EMBL" id="MBN3544879.1"/>
    </source>
</evidence>
<dbReference type="Pfam" id="PF01636">
    <property type="entry name" value="APH"/>
    <property type="match status" value="1"/>
</dbReference>
<dbReference type="Gene3D" id="3.30.200.20">
    <property type="entry name" value="Phosphorylase Kinase, domain 1"/>
    <property type="match status" value="1"/>
</dbReference>
<dbReference type="SUPFAM" id="SSF56112">
    <property type="entry name" value="Protein kinase-like (PK-like)"/>
    <property type="match status" value="1"/>
</dbReference>
<proteinExistence type="predicted"/>
<name>A0ABS2ZE28_9BACL</name>
<keyword evidence="3" id="KW-1185">Reference proteome</keyword>
<reference evidence="2 3" key="1">
    <citation type="submission" date="2021-01" db="EMBL/GenBank/DDBJ databases">
        <title>Genome Sequencing of Type Strains.</title>
        <authorList>
            <person name="Lemaire J.F."/>
            <person name="Inderbitzin P."/>
            <person name="Collins S.B."/>
            <person name="Wespe N."/>
            <person name="Knight-Connoni V."/>
        </authorList>
    </citation>
    <scope>NUCLEOTIDE SEQUENCE [LARGE SCALE GENOMIC DNA]</scope>
    <source>
        <strain evidence="2 3">DSM 14730</strain>
    </source>
</reference>
<dbReference type="InterPro" id="IPR011009">
    <property type="entry name" value="Kinase-like_dom_sf"/>
</dbReference>
<feature type="domain" description="Aminoglycoside phosphotransferase" evidence="1">
    <location>
        <begin position="24"/>
        <end position="265"/>
    </location>
</feature>
<comment type="caution">
    <text evidence="2">The sequence shown here is derived from an EMBL/GenBank/DDBJ whole genome shotgun (WGS) entry which is preliminary data.</text>
</comment>
<protein>
    <submittedName>
        <fullName evidence="2">Macrolide 2'-phosphotransferase</fullName>
    </submittedName>
</protein>
<accession>A0ABS2ZE28</accession>
<dbReference type="RefSeq" id="WP_188403466.1">
    <property type="nucleotide sequence ID" value="NZ_BMCE01000002.1"/>
</dbReference>
<dbReference type="InterPro" id="IPR002575">
    <property type="entry name" value="Aminoglycoside_PTrfase"/>
</dbReference>
<dbReference type="InterPro" id="IPR051678">
    <property type="entry name" value="AGP_Transferase"/>
</dbReference>